<evidence type="ECO:0000256" key="3">
    <source>
        <dbReference type="ARBA" id="ARBA00022695"/>
    </source>
</evidence>
<evidence type="ECO:0000256" key="2">
    <source>
        <dbReference type="ARBA" id="ARBA00022679"/>
    </source>
</evidence>
<keyword evidence="5 8" id="KW-0547">Nucleotide-binding</keyword>
<protein>
    <recommendedName>
        <fullName evidence="8">Protein nucleotidyltransferase YdiU</fullName>
        <ecNumber evidence="8">2.7.7.-</ecNumber>
    </recommendedName>
    <alternativeName>
        <fullName evidence="8">Protein adenylyltransferase YdiU</fullName>
        <ecNumber evidence="8">2.7.7.108</ecNumber>
    </alternativeName>
    <alternativeName>
        <fullName evidence="8">Protein uridylyltransferase YdiU</fullName>
        <ecNumber evidence="8">2.7.7.-</ecNumber>
    </alternativeName>
</protein>
<comment type="catalytic activity">
    <reaction evidence="8">
        <text>L-seryl-[protein] + UTP = O-(5'-uridylyl)-L-seryl-[protein] + diphosphate</text>
        <dbReference type="Rhea" id="RHEA:64604"/>
        <dbReference type="Rhea" id="RHEA-COMP:9863"/>
        <dbReference type="Rhea" id="RHEA-COMP:16635"/>
        <dbReference type="ChEBI" id="CHEBI:29999"/>
        <dbReference type="ChEBI" id="CHEBI:33019"/>
        <dbReference type="ChEBI" id="CHEBI:46398"/>
        <dbReference type="ChEBI" id="CHEBI:156051"/>
    </reaction>
</comment>
<feature type="binding site" evidence="8">
    <location>
        <position position="247"/>
    </location>
    <ligand>
        <name>Mg(2+)</name>
        <dbReference type="ChEBI" id="CHEBI:18420"/>
    </ligand>
</feature>
<evidence type="ECO:0000256" key="7">
    <source>
        <dbReference type="ARBA" id="ARBA00022842"/>
    </source>
</evidence>
<comment type="catalytic activity">
    <reaction evidence="8">
        <text>L-histidyl-[protein] + UTP = N(tele)-(5'-uridylyl)-L-histidyl-[protein] + diphosphate</text>
        <dbReference type="Rhea" id="RHEA:83891"/>
        <dbReference type="Rhea" id="RHEA-COMP:9745"/>
        <dbReference type="Rhea" id="RHEA-COMP:20239"/>
        <dbReference type="ChEBI" id="CHEBI:29979"/>
        <dbReference type="ChEBI" id="CHEBI:33019"/>
        <dbReference type="ChEBI" id="CHEBI:46398"/>
        <dbReference type="ChEBI" id="CHEBI:233474"/>
    </reaction>
</comment>
<feature type="binding site" evidence="8">
    <location>
        <position position="256"/>
    </location>
    <ligand>
        <name>Mg(2+)</name>
        <dbReference type="ChEBI" id="CHEBI:18420"/>
    </ligand>
</feature>
<dbReference type="NCBIfam" id="NF000658">
    <property type="entry name" value="PRK00029.1"/>
    <property type="match status" value="1"/>
</dbReference>
<dbReference type="PANTHER" id="PTHR32057">
    <property type="entry name" value="PROTEIN ADENYLYLTRANSFERASE SELO, MITOCHONDRIAL"/>
    <property type="match status" value="1"/>
</dbReference>
<evidence type="ECO:0000313" key="9">
    <source>
        <dbReference type="EMBL" id="MFC3144076.1"/>
    </source>
</evidence>
<dbReference type="PANTHER" id="PTHR32057:SF14">
    <property type="entry name" value="PROTEIN ADENYLYLTRANSFERASE SELO, MITOCHONDRIAL"/>
    <property type="match status" value="1"/>
</dbReference>
<keyword evidence="10" id="KW-1185">Reference proteome</keyword>
<feature type="binding site" evidence="8">
    <location>
        <position position="256"/>
    </location>
    <ligand>
        <name>ATP</name>
        <dbReference type="ChEBI" id="CHEBI:30616"/>
    </ligand>
</feature>
<comment type="caution">
    <text evidence="9">The sequence shown here is derived from an EMBL/GenBank/DDBJ whole genome shotgun (WGS) entry which is preliminary data.</text>
</comment>
<evidence type="ECO:0000256" key="1">
    <source>
        <dbReference type="ARBA" id="ARBA00009747"/>
    </source>
</evidence>
<evidence type="ECO:0000256" key="5">
    <source>
        <dbReference type="ARBA" id="ARBA00022741"/>
    </source>
</evidence>
<reference evidence="10" key="1">
    <citation type="journal article" date="2019" name="Int. J. Syst. Evol. Microbiol.">
        <title>The Global Catalogue of Microorganisms (GCM) 10K type strain sequencing project: providing services to taxonomists for standard genome sequencing and annotation.</title>
        <authorList>
            <consortium name="The Broad Institute Genomics Platform"/>
            <consortium name="The Broad Institute Genome Sequencing Center for Infectious Disease"/>
            <person name="Wu L."/>
            <person name="Ma J."/>
        </authorList>
    </citation>
    <scope>NUCLEOTIDE SEQUENCE [LARGE SCALE GENOMIC DNA]</scope>
    <source>
        <strain evidence="10">KCTC 52366</strain>
    </source>
</reference>
<dbReference type="EMBL" id="JBHRTB010000010">
    <property type="protein sequence ID" value="MFC3144076.1"/>
    <property type="molecule type" value="Genomic_DNA"/>
</dbReference>
<comment type="function">
    <text evidence="8">Nucleotidyltransferase involved in the post-translational modification of proteins. It can catalyze the addition of adenosine monophosphate (AMP) or uridine monophosphate (UMP) to a protein, resulting in modifications known as AMPylation and UMPylation.</text>
</comment>
<proteinExistence type="inferred from homology"/>
<keyword evidence="7 8" id="KW-0460">Magnesium</keyword>
<comment type="catalytic activity">
    <reaction evidence="8">
        <text>L-tyrosyl-[protein] + UTP = O-(5'-uridylyl)-L-tyrosyl-[protein] + diphosphate</text>
        <dbReference type="Rhea" id="RHEA:83887"/>
        <dbReference type="Rhea" id="RHEA-COMP:10136"/>
        <dbReference type="Rhea" id="RHEA-COMP:20238"/>
        <dbReference type="ChEBI" id="CHEBI:33019"/>
        <dbReference type="ChEBI" id="CHEBI:46398"/>
        <dbReference type="ChEBI" id="CHEBI:46858"/>
        <dbReference type="ChEBI" id="CHEBI:90602"/>
    </reaction>
</comment>
<feature type="binding site" evidence="8">
    <location>
        <position position="174"/>
    </location>
    <ligand>
        <name>ATP</name>
        <dbReference type="ChEBI" id="CHEBI:30616"/>
    </ligand>
</feature>
<gene>
    <name evidence="8" type="primary">ydiU</name>
    <name evidence="8" type="synonym">selO</name>
    <name evidence="9" type="ORF">ACFOGP_15255</name>
</gene>
<comment type="catalytic activity">
    <reaction evidence="8">
        <text>L-threonyl-[protein] + ATP = 3-O-(5'-adenylyl)-L-threonyl-[protein] + diphosphate</text>
        <dbReference type="Rhea" id="RHEA:54292"/>
        <dbReference type="Rhea" id="RHEA-COMP:11060"/>
        <dbReference type="Rhea" id="RHEA-COMP:13847"/>
        <dbReference type="ChEBI" id="CHEBI:30013"/>
        <dbReference type="ChEBI" id="CHEBI:30616"/>
        <dbReference type="ChEBI" id="CHEBI:33019"/>
        <dbReference type="ChEBI" id="CHEBI:138113"/>
        <dbReference type="EC" id="2.7.7.108"/>
    </reaction>
</comment>
<evidence type="ECO:0000256" key="6">
    <source>
        <dbReference type="ARBA" id="ARBA00022840"/>
    </source>
</evidence>
<evidence type="ECO:0000256" key="8">
    <source>
        <dbReference type="HAMAP-Rule" id="MF_00692"/>
    </source>
</evidence>
<evidence type="ECO:0000256" key="4">
    <source>
        <dbReference type="ARBA" id="ARBA00022723"/>
    </source>
</evidence>
<keyword evidence="6 8" id="KW-0067">ATP-binding</keyword>
<dbReference type="RefSeq" id="WP_275631338.1">
    <property type="nucleotide sequence ID" value="NZ_JARGYD010000001.1"/>
</dbReference>
<keyword evidence="3 8" id="KW-0548">Nucleotidyltransferase</keyword>
<name>A0ABV7GV25_9RHOB</name>
<feature type="binding site" evidence="8">
    <location>
        <position position="91"/>
    </location>
    <ligand>
        <name>ATP</name>
        <dbReference type="ChEBI" id="CHEBI:30616"/>
    </ligand>
</feature>
<feature type="binding site" evidence="8">
    <location>
        <position position="88"/>
    </location>
    <ligand>
        <name>ATP</name>
        <dbReference type="ChEBI" id="CHEBI:30616"/>
    </ligand>
</feature>
<evidence type="ECO:0000313" key="10">
    <source>
        <dbReference type="Proteomes" id="UP001595632"/>
    </source>
</evidence>
<dbReference type="HAMAP" id="MF_00692">
    <property type="entry name" value="SelO"/>
    <property type="match status" value="1"/>
</dbReference>
<feature type="binding site" evidence="8">
    <location>
        <position position="111"/>
    </location>
    <ligand>
        <name>ATP</name>
        <dbReference type="ChEBI" id="CHEBI:30616"/>
    </ligand>
</feature>
<keyword evidence="8" id="KW-0464">Manganese</keyword>
<dbReference type="Proteomes" id="UP001595632">
    <property type="component" value="Unassembled WGS sequence"/>
</dbReference>
<accession>A0ABV7GV25</accession>
<dbReference type="InterPro" id="IPR003846">
    <property type="entry name" value="SelO"/>
</dbReference>
<sequence length="473" mass="50859">MTLHVPFDNSYGRLPDRFYSRLAPTPVSEPGLIQVNDALAAELGLDPQALRSPEGVAALAGNAVPDGADPLAQVYAGHQFGGWNPQLGDGRAILLGEVIDTNGVRRDLQLKGAGPTPYSRMGDGRAWLGPVLREYIVSEAMHALGIPTTRALAAVTTGDPVIRNGALPGAVLTRVASSHVRVGTFQYFAARGDLEALQALTDYVIERHYPEAGDALGLLNAVTARQARLVAQWLGVGFIHGVMNTDNSSVAGETIDYGPCAFMDAYHPGKVFSSIDQYGRYAYAKQPEIAVWNMAQLATAILPLIDPDQNTAIEKATEAVNRFPDIYQDAWIATFGAKLGLADATAEDVPLIEALLTLMTEQGADFTRTFRGLSEDSARAEFSDPSGFDDWATRWAARRPSDWQDRARAANPAVIARNHRVEQAISAAVAGDYAPFLTLNEALATPFRLSPDHAHLAEAPGPEEEVRQTFCGT</sequence>
<keyword evidence="4 8" id="KW-0479">Metal-binding</keyword>
<feature type="active site" description="Proton acceptor" evidence="8">
    <location>
        <position position="246"/>
    </location>
</feature>
<organism evidence="9 10">
    <name type="scientific">Psychromarinibacter halotolerans</name>
    <dbReference type="NCBI Taxonomy" id="1775175"/>
    <lineage>
        <taxon>Bacteria</taxon>
        <taxon>Pseudomonadati</taxon>
        <taxon>Pseudomonadota</taxon>
        <taxon>Alphaproteobacteria</taxon>
        <taxon>Rhodobacterales</taxon>
        <taxon>Paracoccaceae</taxon>
        <taxon>Psychromarinibacter</taxon>
    </lineage>
</organism>
<comment type="similarity">
    <text evidence="1 8">Belongs to the SELO family.</text>
</comment>
<feature type="binding site" evidence="8">
    <location>
        <position position="124"/>
    </location>
    <ligand>
        <name>ATP</name>
        <dbReference type="ChEBI" id="CHEBI:30616"/>
    </ligand>
</feature>
<keyword evidence="2 8" id="KW-0808">Transferase</keyword>
<dbReference type="Pfam" id="PF02696">
    <property type="entry name" value="SelO"/>
    <property type="match status" value="1"/>
</dbReference>
<comment type="catalytic activity">
    <reaction evidence="8">
        <text>L-tyrosyl-[protein] + ATP = O-(5'-adenylyl)-L-tyrosyl-[protein] + diphosphate</text>
        <dbReference type="Rhea" id="RHEA:54288"/>
        <dbReference type="Rhea" id="RHEA-COMP:10136"/>
        <dbReference type="Rhea" id="RHEA-COMP:13846"/>
        <dbReference type="ChEBI" id="CHEBI:30616"/>
        <dbReference type="ChEBI" id="CHEBI:33019"/>
        <dbReference type="ChEBI" id="CHEBI:46858"/>
        <dbReference type="ChEBI" id="CHEBI:83624"/>
        <dbReference type="EC" id="2.7.7.108"/>
    </reaction>
</comment>
<feature type="binding site" evidence="8">
    <location>
        <position position="181"/>
    </location>
    <ligand>
        <name>ATP</name>
        <dbReference type="ChEBI" id="CHEBI:30616"/>
    </ligand>
</feature>
<comment type="catalytic activity">
    <reaction evidence="8">
        <text>L-seryl-[protein] + ATP = 3-O-(5'-adenylyl)-L-seryl-[protein] + diphosphate</text>
        <dbReference type="Rhea" id="RHEA:58120"/>
        <dbReference type="Rhea" id="RHEA-COMP:9863"/>
        <dbReference type="Rhea" id="RHEA-COMP:15073"/>
        <dbReference type="ChEBI" id="CHEBI:29999"/>
        <dbReference type="ChEBI" id="CHEBI:30616"/>
        <dbReference type="ChEBI" id="CHEBI:33019"/>
        <dbReference type="ChEBI" id="CHEBI:142516"/>
        <dbReference type="EC" id="2.7.7.108"/>
    </reaction>
</comment>
<comment type="cofactor">
    <cofactor evidence="8">
        <name>Mg(2+)</name>
        <dbReference type="ChEBI" id="CHEBI:18420"/>
    </cofactor>
    <cofactor evidence="8">
        <name>Mn(2+)</name>
        <dbReference type="ChEBI" id="CHEBI:29035"/>
    </cofactor>
</comment>
<feature type="binding site" evidence="8">
    <location>
        <position position="90"/>
    </location>
    <ligand>
        <name>ATP</name>
        <dbReference type="ChEBI" id="CHEBI:30616"/>
    </ligand>
</feature>
<dbReference type="EC" id="2.7.7.-" evidence="8"/>
<feature type="binding site" evidence="8">
    <location>
        <position position="123"/>
    </location>
    <ligand>
        <name>ATP</name>
        <dbReference type="ChEBI" id="CHEBI:30616"/>
    </ligand>
</feature>
<dbReference type="EC" id="2.7.7.108" evidence="8"/>